<accession>A0A0N4V333</accession>
<keyword evidence="9" id="KW-0325">Glycoprotein</keyword>
<dbReference type="OrthoDB" id="2019572at2759"/>
<evidence type="ECO:0000313" key="12">
    <source>
        <dbReference type="Proteomes" id="UP000274131"/>
    </source>
</evidence>
<evidence type="ECO:0000256" key="9">
    <source>
        <dbReference type="ARBA" id="ARBA00023180"/>
    </source>
</evidence>
<dbReference type="GO" id="GO:0008375">
    <property type="term" value="F:acetylglucosaminyltransferase activity"/>
    <property type="evidence" value="ECO:0007669"/>
    <property type="project" value="TreeGrafter"/>
</dbReference>
<name>A0A0N4V333_ENTVE</name>
<keyword evidence="12" id="KW-1185">Reference proteome</keyword>
<dbReference type="GO" id="GO:0016020">
    <property type="term" value="C:membrane"/>
    <property type="evidence" value="ECO:0007669"/>
    <property type="project" value="UniProtKB-SubCell"/>
</dbReference>
<evidence type="ECO:0000313" key="13">
    <source>
        <dbReference type="WBParaSite" id="EVEC_0000444301-mRNA-1"/>
    </source>
</evidence>
<dbReference type="AlphaFoldDB" id="A0A0N4V333"/>
<evidence type="ECO:0000256" key="6">
    <source>
        <dbReference type="ARBA" id="ARBA00022968"/>
    </source>
</evidence>
<keyword evidence="5" id="KW-0812">Transmembrane</keyword>
<dbReference type="PANTHER" id="PTHR19297">
    <property type="entry name" value="GLYCOSYLTRANSFERASE 14 FAMILY MEMBER"/>
    <property type="match status" value="1"/>
</dbReference>
<evidence type="ECO:0000256" key="1">
    <source>
        <dbReference type="ARBA" id="ARBA00004606"/>
    </source>
</evidence>
<keyword evidence="7" id="KW-1133">Transmembrane helix</keyword>
<dbReference type="PANTHER" id="PTHR19297:SF186">
    <property type="entry name" value="CORE-2_I-BRANCHING ENZYME"/>
    <property type="match status" value="1"/>
</dbReference>
<evidence type="ECO:0000256" key="3">
    <source>
        <dbReference type="ARBA" id="ARBA00022676"/>
    </source>
</evidence>
<dbReference type="WBParaSite" id="EVEC_0000444301-mRNA-1">
    <property type="protein sequence ID" value="EVEC_0000444301-mRNA-1"/>
    <property type="gene ID" value="EVEC_0000444301"/>
</dbReference>
<gene>
    <name evidence="11" type="ORF">EVEC_LOCUS4151</name>
</gene>
<evidence type="ECO:0000256" key="8">
    <source>
        <dbReference type="ARBA" id="ARBA00023136"/>
    </source>
</evidence>
<dbReference type="STRING" id="51028.A0A0N4V333"/>
<keyword evidence="4" id="KW-0808">Transferase</keyword>
<dbReference type="InterPro" id="IPR003406">
    <property type="entry name" value="Glyco_trans_14"/>
</dbReference>
<evidence type="ECO:0000313" key="11">
    <source>
        <dbReference type="EMBL" id="VDD89400.1"/>
    </source>
</evidence>
<keyword evidence="8" id="KW-0472">Membrane</keyword>
<evidence type="ECO:0000256" key="2">
    <source>
        <dbReference type="ARBA" id="ARBA00004922"/>
    </source>
</evidence>
<evidence type="ECO:0000256" key="4">
    <source>
        <dbReference type="ARBA" id="ARBA00022679"/>
    </source>
</evidence>
<reference evidence="11 12" key="2">
    <citation type="submission" date="2018-10" db="EMBL/GenBank/DDBJ databases">
        <authorList>
            <consortium name="Pathogen Informatics"/>
        </authorList>
    </citation>
    <scope>NUCLEOTIDE SEQUENCE [LARGE SCALE GENOMIC DNA]</scope>
</reference>
<sequence>MSALQHLSLQLNTTICDELIDDNVSYKRRVEAVEKAQKWRYIFDKSKLIYKYFRCETLKTVFGFNERPLSDEEAEYPLAYGIVAYKHIDQIYYMLSAFYHPQNLYCIALDSKASFVYKKQVDLLQLCFPNIRHIDMKIEWCEYGILRGVMSCVEYLVQSSNKWKYYQYLSGFDLPIKTNHEMVRIFKQLNNTINMEILRFPIDFCEYTRNWSMYNRKFLFLLLQRPVPYGMNMFKSSVSALIPHRVAKEMVENEKAVALYKYLNGTICPDESFWLTAAGNKKIFPMPGSINATKWLDFLEYRRSIEVARNLPIPYYISRFQVWENSGFSKLCKIVSGSCVFGVKDIPILVKRPELVVHKLYLNYQPAAYFCFYKYVRERALGNITDFNPKPYAEIPFVAVSKGARVEDVLFPLENQDHYW</sequence>
<comment type="pathway">
    <text evidence="2">Protein modification; protein glycosylation.</text>
</comment>
<keyword evidence="6" id="KW-0735">Signal-anchor</keyword>
<evidence type="ECO:0000256" key="7">
    <source>
        <dbReference type="ARBA" id="ARBA00022989"/>
    </source>
</evidence>
<evidence type="ECO:0000256" key="10">
    <source>
        <dbReference type="ARBA" id="ARBA00038150"/>
    </source>
</evidence>
<dbReference type="Proteomes" id="UP000274131">
    <property type="component" value="Unassembled WGS sequence"/>
</dbReference>
<evidence type="ECO:0000256" key="5">
    <source>
        <dbReference type="ARBA" id="ARBA00022692"/>
    </source>
</evidence>
<dbReference type="Pfam" id="PF02485">
    <property type="entry name" value="Branch"/>
    <property type="match status" value="1"/>
</dbReference>
<comment type="subcellular location">
    <subcellularLocation>
        <location evidence="1">Membrane</location>
        <topology evidence="1">Single-pass type II membrane protein</topology>
    </subcellularLocation>
</comment>
<comment type="similarity">
    <text evidence="10">Belongs to the glycosyltransferase 14 family.</text>
</comment>
<reference evidence="13" key="1">
    <citation type="submission" date="2017-02" db="UniProtKB">
        <authorList>
            <consortium name="WormBaseParasite"/>
        </authorList>
    </citation>
    <scope>IDENTIFICATION</scope>
</reference>
<keyword evidence="3" id="KW-0328">Glycosyltransferase</keyword>
<dbReference type="EMBL" id="UXUI01007777">
    <property type="protein sequence ID" value="VDD89400.1"/>
    <property type="molecule type" value="Genomic_DNA"/>
</dbReference>
<organism evidence="13">
    <name type="scientific">Enterobius vermicularis</name>
    <name type="common">Human pinworm</name>
    <dbReference type="NCBI Taxonomy" id="51028"/>
    <lineage>
        <taxon>Eukaryota</taxon>
        <taxon>Metazoa</taxon>
        <taxon>Ecdysozoa</taxon>
        <taxon>Nematoda</taxon>
        <taxon>Chromadorea</taxon>
        <taxon>Rhabditida</taxon>
        <taxon>Spirurina</taxon>
        <taxon>Oxyuridomorpha</taxon>
        <taxon>Oxyuroidea</taxon>
        <taxon>Oxyuridae</taxon>
        <taxon>Enterobius</taxon>
    </lineage>
</organism>
<protein>
    <submittedName>
        <fullName evidence="13">Core-2/I-Branching enzyme</fullName>
    </submittedName>
</protein>
<proteinExistence type="inferred from homology"/>